<proteinExistence type="predicted"/>
<evidence type="ECO:0000313" key="2">
    <source>
        <dbReference type="EMBL" id="MBC2873311.1"/>
    </source>
</evidence>
<keyword evidence="1" id="KW-0472">Membrane</keyword>
<protein>
    <submittedName>
        <fullName evidence="2">Uncharacterized protein</fullName>
    </submittedName>
</protein>
<evidence type="ECO:0000256" key="1">
    <source>
        <dbReference type="SAM" id="Phobius"/>
    </source>
</evidence>
<gene>
    <name evidence="2" type="ORF">H7U18_25325</name>
</gene>
<dbReference type="AlphaFoldDB" id="A0A923J7J3"/>
<keyword evidence="1" id="KW-0812">Transmembrane</keyword>
<organism evidence="2 3">
    <name type="scientific">Klebsiella pneumoniae</name>
    <dbReference type="NCBI Taxonomy" id="573"/>
    <lineage>
        <taxon>Bacteria</taxon>
        <taxon>Pseudomonadati</taxon>
        <taxon>Pseudomonadota</taxon>
        <taxon>Gammaproteobacteria</taxon>
        <taxon>Enterobacterales</taxon>
        <taxon>Enterobacteriaceae</taxon>
        <taxon>Klebsiella/Raoultella group</taxon>
        <taxon>Klebsiella</taxon>
        <taxon>Klebsiella pneumoniae complex</taxon>
    </lineage>
</organism>
<evidence type="ECO:0000313" key="3">
    <source>
        <dbReference type="Proteomes" id="UP000629923"/>
    </source>
</evidence>
<reference evidence="2" key="1">
    <citation type="submission" date="2020-08" db="EMBL/GenBank/DDBJ databases">
        <title>Tigecycline and colistin resistance in Klebsiella pneumoniae.</title>
        <authorList>
            <person name="Ramesh N."/>
            <person name="Shanthini T."/>
            <person name="Prasanth M."/>
            <person name="Senthilkumar N."/>
            <person name="Meesala Krishna M."/>
            <person name="Guruswami G."/>
        </authorList>
    </citation>
    <scope>NUCLEOTIDE SEQUENCE</scope>
    <source>
        <strain evidence="2">SHM 84C</strain>
    </source>
</reference>
<sequence>MLIASGAVRGVCRTLPEGEQPGAGTLLLRHPRFVGVLLLPVATCCCYVVLLIIVPLHFMGGEG</sequence>
<dbReference type="Proteomes" id="UP000629923">
    <property type="component" value="Unassembled WGS sequence"/>
</dbReference>
<accession>A0A923J7J3</accession>
<keyword evidence="1" id="KW-1133">Transmembrane helix</keyword>
<comment type="caution">
    <text evidence="2">The sequence shown here is derived from an EMBL/GenBank/DDBJ whole genome shotgun (WGS) entry which is preliminary data.</text>
</comment>
<dbReference type="EMBL" id="JACLQZ010000001">
    <property type="protein sequence ID" value="MBC2873311.1"/>
    <property type="molecule type" value="Genomic_DNA"/>
</dbReference>
<feature type="transmembrane region" description="Helical" evidence="1">
    <location>
        <begin position="33"/>
        <end position="58"/>
    </location>
</feature>
<name>A0A923J7J3_KLEPN</name>